<comment type="caution">
    <text evidence="1">The sequence shown here is derived from an EMBL/GenBank/DDBJ whole genome shotgun (WGS) entry which is preliminary data.</text>
</comment>
<gene>
    <name evidence="1" type="ORF">B9G39_23600</name>
</gene>
<organism evidence="1 2">
    <name type="scientific">Zooshikella ganghwensis</name>
    <dbReference type="NCBI Taxonomy" id="202772"/>
    <lineage>
        <taxon>Bacteria</taxon>
        <taxon>Pseudomonadati</taxon>
        <taxon>Pseudomonadota</taxon>
        <taxon>Gammaproteobacteria</taxon>
        <taxon>Oceanospirillales</taxon>
        <taxon>Zooshikellaceae</taxon>
        <taxon>Zooshikella</taxon>
    </lineage>
</organism>
<evidence type="ECO:0000313" key="2">
    <source>
        <dbReference type="Proteomes" id="UP000257039"/>
    </source>
</evidence>
<dbReference type="RefSeq" id="WP_094788999.1">
    <property type="nucleotide sequence ID" value="NZ_NDXW01000001.1"/>
</dbReference>
<sequence length="94" mass="10365">MGSHARLQRGYVYLKAATWLEIELLDDDGSPVPHETYNVLLKDGRELTGQLNSQGYAKLEGIPALDVVSVDFPLLEDEWLPQAVAVVGKNTTQV</sequence>
<dbReference type="Proteomes" id="UP000257039">
    <property type="component" value="Unassembled WGS sequence"/>
</dbReference>
<accession>A0A4P9VUT2</accession>
<proteinExistence type="predicted"/>
<name>A0A4P9VUT2_9GAMM</name>
<dbReference type="EMBL" id="NDXW01000001">
    <property type="protein sequence ID" value="RDH46194.1"/>
    <property type="molecule type" value="Genomic_DNA"/>
</dbReference>
<evidence type="ECO:0000313" key="1">
    <source>
        <dbReference type="EMBL" id="RDH46194.1"/>
    </source>
</evidence>
<keyword evidence="2" id="KW-1185">Reference proteome</keyword>
<protein>
    <submittedName>
        <fullName evidence="1">Uncharacterized protein</fullName>
    </submittedName>
</protein>
<reference evidence="1 2" key="1">
    <citation type="submission" date="2017-04" db="EMBL/GenBank/DDBJ databases">
        <title>Draft genome sequence of Zooshikella ganghwensis VG4 isolated from Red Sea sediments.</title>
        <authorList>
            <person name="Rehman Z."/>
            <person name="Alam I."/>
            <person name="Kamau A."/>
            <person name="Bajic V."/>
            <person name="Leiknes T."/>
        </authorList>
    </citation>
    <scope>NUCLEOTIDE SEQUENCE [LARGE SCALE GENOMIC DNA]</scope>
    <source>
        <strain evidence="1 2">VG4</strain>
    </source>
</reference>
<dbReference type="AlphaFoldDB" id="A0A4P9VUT2"/>